<keyword evidence="9" id="KW-1185">Reference proteome</keyword>
<feature type="transmembrane region" description="Helical" evidence="6">
    <location>
        <begin position="50"/>
        <end position="68"/>
    </location>
</feature>
<dbReference type="Gene3D" id="1.20.1070.10">
    <property type="entry name" value="Rhodopsin 7-helix transmembrane proteins"/>
    <property type="match status" value="1"/>
</dbReference>
<evidence type="ECO:0000256" key="4">
    <source>
        <dbReference type="ARBA" id="ARBA00023136"/>
    </source>
</evidence>
<dbReference type="SUPFAM" id="SSF81321">
    <property type="entry name" value="Family A G protein-coupled receptor-like"/>
    <property type="match status" value="1"/>
</dbReference>
<dbReference type="EMBL" id="CAXITT010000521">
    <property type="protein sequence ID" value="CAL1543033.1"/>
    <property type="molecule type" value="Genomic_DNA"/>
</dbReference>
<feature type="transmembrane region" description="Helical" evidence="6">
    <location>
        <begin position="142"/>
        <end position="161"/>
    </location>
</feature>
<dbReference type="Proteomes" id="UP001497497">
    <property type="component" value="Unassembled WGS sequence"/>
</dbReference>
<sequence length="409" mass="45731">MTLLSIPSVFRYRLETIVDVKNNKTCMEVVVTELGRNQHFMIPYTWVQNLLRGIIPVFILIFINAKIINVLRRERVKGKKLSSRNRITLMLIAMVLIFILCLTPDAIMSTFFGKGYVEEDYMFKGIREITDSLVTLNSAVNFILYCSLSAIFRNTFMRVFFGRRYVKMRGGSCRQISRDGTTSIKTKSVRCSTRQNRNGSDKRDRRKSSCRELDVEAGGGADEEHSPRVKVSSNGFSKAKKTTTWANNKNDRSFVESADEKEKKINEMRLTSGVYMGPMTGDVGPTSGVHTGPTSLDPRMSSGVYMGPTGPEPVKIAAAKEHDKTLIPGDQNGPNLTERKMDSGVYMGPTLEDVRLSSGVYMGPIETQPIPSRASHRLSEKSVKAQSLNSDSKVIYCGQNNEDSESVQL</sequence>
<proteinExistence type="predicted"/>
<feature type="region of interest" description="Disordered" evidence="5">
    <location>
        <begin position="180"/>
        <end position="244"/>
    </location>
</feature>
<keyword evidence="2 6" id="KW-0812">Transmembrane</keyword>
<dbReference type="PROSITE" id="PS50262">
    <property type="entry name" value="G_PROTEIN_RECEP_F1_2"/>
    <property type="match status" value="1"/>
</dbReference>
<evidence type="ECO:0000313" key="8">
    <source>
        <dbReference type="EMBL" id="CAL1543033.1"/>
    </source>
</evidence>
<evidence type="ECO:0000256" key="1">
    <source>
        <dbReference type="ARBA" id="ARBA00004370"/>
    </source>
</evidence>
<feature type="compositionally biased region" description="Basic and acidic residues" evidence="5">
    <location>
        <begin position="199"/>
        <end position="214"/>
    </location>
</feature>
<name>A0AAV2I9Y8_LYMST</name>
<dbReference type="InterPro" id="IPR000276">
    <property type="entry name" value="GPCR_Rhodpsn"/>
</dbReference>
<feature type="region of interest" description="Disordered" evidence="5">
    <location>
        <begin position="367"/>
        <end position="391"/>
    </location>
</feature>
<dbReference type="PANTHER" id="PTHR46641:SF2">
    <property type="entry name" value="FMRFAMIDE RECEPTOR"/>
    <property type="match status" value="1"/>
</dbReference>
<dbReference type="AlphaFoldDB" id="A0AAV2I9Y8"/>
<dbReference type="Pfam" id="PF00001">
    <property type="entry name" value="7tm_1"/>
    <property type="match status" value="1"/>
</dbReference>
<reference evidence="8 9" key="1">
    <citation type="submission" date="2024-04" db="EMBL/GenBank/DDBJ databases">
        <authorList>
            <consortium name="Genoscope - CEA"/>
            <person name="William W."/>
        </authorList>
    </citation>
    <scope>NUCLEOTIDE SEQUENCE [LARGE SCALE GENOMIC DNA]</scope>
</reference>
<comment type="subcellular location">
    <subcellularLocation>
        <location evidence="1">Membrane</location>
    </subcellularLocation>
</comment>
<feature type="compositionally biased region" description="Polar residues" evidence="5">
    <location>
        <begin position="180"/>
        <end position="198"/>
    </location>
</feature>
<feature type="transmembrane region" description="Helical" evidence="6">
    <location>
        <begin position="89"/>
        <end position="112"/>
    </location>
</feature>
<evidence type="ECO:0000256" key="3">
    <source>
        <dbReference type="ARBA" id="ARBA00022989"/>
    </source>
</evidence>
<feature type="domain" description="G-protein coupled receptors family 1 profile" evidence="7">
    <location>
        <begin position="1"/>
        <end position="145"/>
    </location>
</feature>
<dbReference type="InterPro" id="IPR017452">
    <property type="entry name" value="GPCR_Rhodpsn_7TM"/>
</dbReference>
<evidence type="ECO:0000256" key="6">
    <source>
        <dbReference type="SAM" id="Phobius"/>
    </source>
</evidence>
<evidence type="ECO:0000313" key="9">
    <source>
        <dbReference type="Proteomes" id="UP001497497"/>
    </source>
</evidence>
<organism evidence="8 9">
    <name type="scientific">Lymnaea stagnalis</name>
    <name type="common">Great pond snail</name>
    <name type="synonym">Helix stagnalis</name>
    <dbReference type="NCBI Taxonomy" id="6523"/>
    <lineage>
        <taxon>Eukaryota</taxon>
        <taxon>Metazoa</taxon>
        <taxon>Spiralia</taxon>
        <taxon>Lophotrochozoa</taxon>
        <taxon>Mollusca</taxon>
        <taxon>Gastropoda</taxon>
        <taxon>Heterobranchia</taxon>
        <taxon>Euthyneura</taxon>
        <taxon>Panpulmonata</taxon>
        <taxon>Hygrophila</taxon>
        <taxon>Lymnaeoidea</taxon>
        <taxon>Lymnaeidae</taxon>
        <taxon>Lymnaea</taxon>
    </lineage>
</organism>
<evidence type="ECO:0000256" key="5">
    <source>
        <dbReference type="SAM" id="MobiDB-lite"/>
    </source>
</evidence>
<comment type="caution">
    <text evidence="8">The sequence shown here is derived from an EMBL/GenBank/DDBJ whole genome shotgun (WGS) entry which is preliminary data.</text>
</comment>
<gene>
    <name evidence="8" type="ORF">GSLYS_00016567001</name>
</gene>
<dbReference type="InterPro" id="IPR052954">
    <property type="entry name" value="GPCR-Ligand_Int"/>
</dbReference>
<keyword evidence="3 6" id="KW-1133">Transmembrane helix</keyword>
<keyword evidence="4 6" id="KW-0472">Membrane</keyword>
<accession>A0AAV2I9Y8</accession>
<evidence type="ECO:0000259" key="7">
    <source>
        <dbReference type="PROSITE" id="PS50262"/>
    </source>
</evidence>
<dbReference type="GO" id="GO:0016020">
    <property type="term" value="C:membrane"/>
    <property type="evidence" value="ECO:0007669"/>
    <property type="project" value="UniProtKB-SubCell"/>
</dbReference>
<dbReference type="PANTHER" id="PTHR46641">
    <property type="entry name" value="FMRFAMIDE RECEPTOR-RELATED"/>
    <property type="match status" value="1"/>
</dbReference>
<evidence type="ECO:0000256" key="2">
    <source>
        <dbReference type="ARBA" id="ARBA00022692"/>
    </source>
</evidence>
<protein>
    <recommendedName>
        <fullName evidence="7">G-protein coupled receptors family 1 profile domain-containing protein</fullName>
    </recommendedName>
</protein>
<dbReference type="CDD" id="cd14978">
    <property type="entry name" value="7tmA_FMRFamide_R-like"/>
    <property type="match status" value="1"/>
</dbReference>
<dbReference type="GO" id="GO:0004930">
    <property type="term" value="F:G protein-coupled receptor activity"/>
    <property type="evidence" value="ECO:0007669"/>
    <property type="project" value="InterPro"/>
</dbReference>